<dbReference type="CDD" id="cd00190">
    <property type="entry name" value="Tryp_SPc"/>
    <property type="match status" value="1"/>
</dbReference>
<dbReference type="EC" id="3.4.21.4" evidence="12"/>
<keyword evidence="6" id="KW-0732">Signal</keyword>
<dbReference type="SMART" id="SM00020">
    <property type="entry name" value="Tryp_SPc"/>
    <property type="match status" value="1"/>
</dbReference>
<dbReference type="EMBL" id="QNUK01000273">
    <property type="protein sequence ID" value="KAF5896510.1"/>
    <property type="molecule type" value="Genomic_DNA"/>
</dbReference>
<dbReference type="PROSITE" id="PS00134">
    <property type="entry name" value="TRYPSIN_HIS"/>
    <property type="match status" value="1"/>
</dbReference>
<sequence length="511" mass="56981">MNETEEDYEDFYNTPDENLDWLFGLLNEIDECDPNPCYNNGTCEKAGFSDFKCICPRPFKGKRCQDVINVCKNVNCGRGECIHTDKDPFYECKCYAPFQPPNCRKGLACNPSPCLNGGTCVKARTRNRFHCQCPENYTGKFCQVGPDDCYEGDGSSYRGFVSETVSGDECMPWNSHLIMQYGPFDDDDGDVIEDGIGPHNYCRNPDGESQPWCFIKKKSKLRWNDCNVTRCQETSSTTNTTTLEESTVKGEFSECGKPQPSTITSRIFGGRKSKPGAYPWQASVQTRSRNSTEDFSHYCGGTVLNSCWVLTAAHCIDNTTEMQVLLGGVDLMKTEAADQTVEVEYYIMHENYTTTDRAVYNDIALLKLKPVSEDGLCARETRFVKAACLPPGPFPDETTCTISGYGVTEKGSLSKQLLDTKVLLINQSRCMDEDVLGEVLDDSTFCAGRMQGGVDTCQGDSGGPLSCMQNNIHYVYGVVSWGYGCGIKNKPGVYARVTHFIDWINENMRSM</sequence>
<dbReference type="InterPro" id="IPR000742">
    <property type="entry name" value="EGF"/>
</dbReference>
<dbReference type="FunFam" id="2.40.20.10:FF:000001">
    <property type="entry name" value="Urokinase-type plasminogen activator"/>
    <property type="match status" value="1"/>
</dbReference>
<evidence type="ECO:0000256" key="10">
    <source>
        <dbReference type="ARBA" id="ARBA00023157"/>
    </source>
</evidence>
<feature type="domain" description="EGF-like" evidence="17">
    <location>
        <begin position="28"/>
        <end position="65"/>
    </location>
</feature>
<dbReference type="PROSITE" id="PS01186">
    <property type="entry name" value="EGF_2"/>
    <property type="match status" value="2"/>
</dbReference>
<comment type="caution">
    <text evidence="20">The sequence shown here is derived from an EMBL/GenBank/DDBJ whole genome shotgun (WGS) entry which is preliminary data.</text>
</comment>
<evidence type="ECO:0000256" key="2">
    <source>
        <dbReference type="ARBA" id="ARBA00022525"/>
    </source>
</evidence>
<feature type="disulfide bond" evidence="14">
    <location>
        <begin position="114"/>
        <end position="131"/>
    </location>
</feature>
<dbReference type="PANTHER" id="PTHR24264:SF40">
    <property type="entry name" value="HYALURONAN-BINDING PROTEIN 2"/>
    <property type="match status" value="1"/>
</dbReference>
<evidence type="ECO:0000259" key="18">
    <source>
        <dbReference type="PROSITE" id="PS50070"/>
    </source>
</evidence>
<dbReference type="FunFam" id="2.40.10.10:FF:000003">
    <property type="entry name" value="Transmembrane serine protease 3"/>
    <property type="match status" value="1"/>
</dbReference>
<dbReference type="PROSITE" id="PS00022">
    <property type="entry name" value="EGF_1"/>
    <property type="match status" value="2"/>
</dbReference>
<dbReference type="FunFam" id="2.10.25.10:FF:000095">
    <property type="entry name" value="Notch, isoform B"/>
    <property type="match status" value="1"/>
</dbReference>
<dbReference type="InterPro" id="IPR013806">
    <property type="entry name" value="Kringle-like"/>
</dbReference>
<evidence type="ECO:0000256" key="15">
    <source>
        <dbReference type="PROSITE-ProRule" id="PRU00121"/>
    </source>
</evidence>
<proteinExistence type="predicted"/>
<dbReference type="PROSITE" id="PS00021">
    <property type="entry name" value="KRINGLE_1"/>
    <property type="match status" value="1"/>
</dbReference>
<feature type="active site" description="Charge relay system" evidence="13">
    <location>
        <position position="314"/>
    </location>
</feature>
<dbReference type="SUPFAM" id="SSF50494">
    <property type="entry name" value="Trypsin-like serine proteases"/>
    <property type="match status" value="1"/>
</dbReference>
<evidence type="ECO:0000256" key="3">
    <source>
        <dbReference type="ARBA" id="ARBA00022536"/>
    </source>
</evidence>
<dbReference type="Gene3D" id="2.40.20.10">
    <property type="entry name" value="Plasminogen Kringle 4"/>
    <property type="match status" value="1"/>
</dbReference>
<comment type="caution">
    <text evidence="14">Lacks conserved residue(s) required for the propagation of feature annotation.</text>
</comment>
<feature type="disulfide bond" evidence="14">
    <location>
        <begin position="55"/>
        <end position="64"/>
    </location>
</feature>
<dbReference type="GO" id="GO:0033993">
    <property type="term" value="P:response to lipid"/>
    <property type="evidence" value="ECO:0007669"/>
    <property type="project" value="UniProtKB-ARBA"/>
</dbReference>
<feature type="active site" description="Charge relay system" evidence="13">
    <location>
        <position position="461"/>
    </location>
</feature>
<dbReference type="Gene3D" id="2.10.25.10">
    <property type="entry name" value="Laminin"/>
    <property type="match status" value="2"/>
</dbReference>
<dbReference type="InterPro" id="IPR018056">
    <property type="entry name" value="Kringle_CS"/>
</dbReference>
<evidence type="ECO:0000256" key="16">
    <source>
        <dbReference type="RuleBase" id="RU363034"/>
    </source>
</evidence>
<dbReference type="Pfam" id="PF00008">
    <property type="entry name" value="EGF"/>
    <property type="match status" value="2"/>
</dbReference>
<evidence type="ECO:0000256" key="4">
    <source>
        <dbReference type="ARBA" id="ARBA00022572"/>
    </source>
</evidence>
<keyword evidence="7" id="KW-0677">Repeat</keyword>
<evidence type="ECO:0000256" key="5">
    <source>
        <dbReference type="ARBA" id="ARBA00022670"/>
    </source>
</evidence>
<dbReference type="SMART" id="SM00179">
    <property type="entry name" value="EGF_CA"/>
    <property type="match status" value="2"/>
</dbReference>
<evidence type="ECO:0000256" key="11">
    <source>
        <dbReference type="ARBA" id="ARBA00036320"/>
    </source>
</evidence>
<dbReference type="InterPro" id="IPR001254">
    <property type="entry name" value="Trypsin_dom"/>
</dbReference>
<dbReference type="PROSITE" id="PS50240">
    <property type="entry name" value="TRYPSIN_DOM"/>
    <property type="match status" value="1"/>
</dbReference>
<evidence type="ECO:0000256" key="7">
    <source>
        <dbReference type="ARBA" id="ARBA00022737"/>
    </source>
</evidence>
<dbReference type="InterPro" id="IPR038178">
    <property type="entry name" value="Kringle_sf"/>
</dbReference>
<keyword evidence="9 16" id="KW-0720">Serine protease</keyword>
<feature type="domain" description="EGF-like" evidence="17">
    <location>
        <begin position="105"/>
        <end position="143"/>
    </location>
</feature>
<dbReference type="PANTHER" id="PTHR24264">
    <property type="entry name" value="TRYPSIN-RELATED"/>
    <property type="match status" value="1"/>
</dbReference>
<dbReference type="Proteomes" id="UP000727407">
    <property type="component" value="Unassembled WGS sequence"/>
</dbReference>
<dbReference type="PROSITE" id="PS50070">
    <property type="entry name" value="KRINGLE_2"/>
    <property type="match status" value="1"/>
</dbReference>
<dbReference type="PROSITE" id="PS00135">
    <property type="entry name" value="TRYPSIN_SER"/>
    <property type="match status" value="1"/>
</dbReference>
<reference evidence="20" key="1">
    <citation type="submission" date="2020-07" db="EMBL/GenBank/DDBJ databases">
        <title>Clarias magur genome sequencing, assembly and annotation.</title>
        <authorList>
            <person name="Kushwaha B."/>
            <person name="Kumar R."/>
            <person name="Das P."/>
            <person name="Joshi C.G."/>
            <person name="Kumar D."/>
            <person name="Nagpure N.S."/>
            <person name="Pandey M."/>
            <person name="Agarwal S."/>
            <person name="Srivastava S."/>
            <person name="Singh M."/>
            <person name="Sahoo L."/>
            <person name="Jayasankar P."/>
            <person name="Meher P.K."/>
            <person name="Koringa P.G."/>
            <person name="Iquebal M.A."/>
            <person name="Das S.P."/>
            <person name="Bit A."/>
            <person name="Patnaik S."/>
            <person name="Patel N."/>
            <person name="Shah T.M."/>
            <person name="Hinsu A."/>
            <person name="Jena J.K."/>
        </authorList>
    </citation>
    <scope>NUCLEOTIDE SEQUENCE</scope>
    <source>
        <strain evidence="20">CIFAMagur01</strain>
        <tissue evidence="20">Testis</tissue>
    </source>
</reference>
<dbReference type="InterPro" id="IPR012224">
    <property type="entry name" value="Pept_S1A_FX"/>
</dbReference>
<dbReference type="SMART" id="SM00130">
    <property type="entry name" value="KR"/>
    <property type="match status" value="1"/>
</dbReference>
<keyword evidence="8 16" id="KW-0378">Hydrolase</keyword>
<dbReference type="PRINTS" id="PR00722">
    <property type="entry name" value="CHYMOTRYPSIN"/>
</dbReference>
<name>A0A8J4UKA1_CLAMG</name>
<evidence type="ECO:0000259" key="17">
    <source>
        <dbReference type="PROSITE" id="PS50026"/>
    </source>
</evidence>
<feature type="disulfide bond" evidence="14">
    <location>
        <begin position="133"/>
        <end position="142"/>
    </location>
</feature>
<dbReference type="CDD" id="cd00054">
    <property type="entry name" value="EGF_CA"/>
    <property type="match status" value="2"/>
</dbReference>
<dbReference type="SMART" id="SM00181">
    <property type="entry name" value="EGF"/>
    <property type="match status" value="3"/>
</dbReference>
<dbReference type="GO" id="GO:1901701">
    <property type="term" value="P:cellular response to oxygen-containing compound"/>
    <property type="evidence" value="ECO:0007669"/>
    <property type="project" value="UniProtKB-ARBA"/>
</dbReference>
<comment type="catalytic activity">
    <reaction evidence="11">
        <text>Preferential cleavage: Arg-|-Xaa, Lys-|-Xaa.</text>
        <dbReference type="EC" id="3.4.21.4"/>
    </reaction>
</comment>
<dbReference type="CDD" id="cd00108">
    <property type="entry name" value="KR"/>
    <property type="match status" value="1"/>
</dbReference>
<dbReference type="InterPro" id="IPR033116">
    <property type="entry name" value="TRYPSIN_SER"/>
</dbReference>
<evidence type="ECO:0000256" key="13">
    <source>
        <dbReference type="PIRSR" id="PIRSR001143-1"/>
    </source>
</evidence>
<evidence type="ECO:0000256" key="6">
    <source>
        <dbReference type="ARBA" id="ARBA00022729"/>
    </source>
</evidence>
<evidence type="ECO:0000256" key="12">
    <source>
        <dbReference type="ARBA" id="ARBA00038868"/>
    </source>
</evidence>
<dbReference type="InterPro" id="IPR043504">
    <property type="entry name" value="Peptidase_S1_PA_chymotrypsin"/>
</dbReference>
<keyword evidence="10 14" id="KW-1015">Disulfide bond</keyword>
<accession>A0A8J4UKA1</accession>
<keyword evidence="2" id="KW-0964">Secreted</keyword>
<evidence type="ECO:0000256" key="8">
    <source>
        <dbReference type="ARBA" id="ARBA00022801"/>
    </source>
</evidence>
<dbReference type="InterPro" id="IPR001881">
    <property type="entry name" value="EGF-like_Ca-bd_dom"/>
</dbReference>
<keyword evidence="5 16" id="KW-0645">Protease</keyword>
<dbReference type="SUPFAM" id="SSF57196">
    <property type="entry name" value="EGF/Laminin"/>
    <property type="match status" value="1"/>
</dbReference>
<dbReference type="GO" id="GO:0005509">
    <property type="term" value="F:calcium ion binding"/>
    <property type="evidence" value="ECO:0007669"/>
    <property type="project" value="InterPro"/>
</dbReference>
<evidence type="ECO:0000256" key="1">
    <source>
        <dbReference type="ARBA" id="ARBA00004239"/>
    </source>
</evidence>
<dbReference type="PRINTS" id="PR00018">
    <property type="entry name" value="KRINGLE"/>
</dbReference>
<feature type="domain" description="Kringle" evidence="18">
    <location>
        <begin position="148"/>
        <end position="231"/>
    </location>
</feature>
<dbReference type="PROSITE" id="PS50026">
    <property type="entry name" value="EGF_3"/>
    <property type="match status" value="2"/>
</dbReference>
<comment type="subcellular location">
    <subcellularLocation>
        <location evidence="1">Secreted</location>
        <location evidence="1">Extracellular space</location>
    </subcellularLocation>
</comment>
<dbReference type="InterPro" id="IPR000001">
    <property type="entry name" value="Kringle"/>
</dbReference>
<dbReference type="GO" id="GO:0005615">
    <property type="term" value="C:extracellular space"/>
    <property type="evidence" value="ECO:0007669"/>
    <property type="project" value="TreeGrafter"/>
</dbReference>
<feature type="active site" description="Charge relay system" evidence="13">
    <location>
        <position position="362"/>
    </location>
</feature>
<dbReference type="InterPro" id="IPR018114">
    <property type="entry name" value="TRYPSIN_HIS"/>
</dbReference>
<evidence type="ECO:0000313" key="21">
    <source>
        <dbReference type="Proteomes" id="UP000727407"/>
    </source>
</evidence>
<dbReference type="InterPro" id="IPR001314">
    <property type="entry name" value="Peptidase_S1A"/>
</dbReference>
<keyword evidence="3 14" id="KW-0245">EGF-like domain</keyword>
<evidence type="ECO:0000313" key="20">
    <source>
        <dbReference type="EMBL" id="KAF5896510.1"/>
    </source>
</evidence>
<gene>
    <name evidence="20" type="primary">habp2</name>
    <name evidence="20" type="ORF">DAT39_013776</name>
</gene>
<dbReference type="GO" id="GO:0004252">
    <property type="term" value="F:serine-type endopeptidase activity"/>
    <property type="evidence" value="ECO:0007669"/>
    <property type="project" value="UniProtKB-EC"/>
</dbReference>
<dbReference type="GO" id="GO:0007596">
    <property type="term" value="P:blood coagulation"/>
    <property type="evidence" value="ECO:0007669"/>
    <property type="project" value="InterPro"/>
</dbReference>
<dbReference type="SUPFAM" id="SSF57440">
    <property type="entry name" value="Kringle-like"/>
    <property type="match status" value="1"/>
</dbReference>
<dbReference type="InterPro" id="IPR009003">
    <property type="entry name" value="Peptidase_S1_PA"/>
</dbReference>
<dbReference type="AlphaFoldDB" id="A0A8J4UKA1"/>
<evidence type="ECO:0000259" key="19">
    <source>
        <dbReference type="PROSITE" id="PS50240"/>
    </source>
</evidence>
<dbReference type="InterPro" id="IPR050127">
    <property type="entry name" value="Serine_Proteases_S1"/>
</dbReference>
<protein>
    <recommendedName>
        <fullName evidence="12">trypsin</fullName>
        <ecNumber evidence="12">3.4.21.4</ecNumber>
    </recommendedName>
</protein>
<dbReference type="Pfam" id="PF00051">
    <property type="entry name" value="Kringle"/>
    <property type="match status" value="1"/>
</dbReference>
<keyword evidence="4 15" id="KW-0420">Kringle</keyword>
<evidence type="ECO:0000256" key="14">
    <source>
        <dbReference type="PROSITE-ProRule" id="PRU00076"/>
    </source>
</evidence>
<keyword evidence="21" id="KW-1185">Reference proteome</keyword>
<feature type="domain" description="Peptidase S1" evidence="19">
    <location>
        <begin position="267"/>
        <end position="509"/>
    </location>
</feature>
<dbReference type="GO" id="GO:0006508">
    <property type="term" value="P:proteolysis"/>
    <property type="evidence" value="ECO:0007669"/>
    <property type="project" value="UniProtKB-KW"/>
</dbReference>
<dbReference type="Gene3D" id="2.40.10.10">
    <property type="entry name" value="Trypsin-like serine proteases"/>
    <property type="match status" value="1"/>
</dbReference>
<dbReference type="OrthoDB" id="9937281at2759"/>
<dbReference type="Pfam" id="PF00089">
    <property type="entry name" value="Trypsin"/>
    <property type="match status" value="1"/>
</dbReference>
<evidence type="ECO:0000256" key="9">
    <source>
        <dbReference type="ARBA" id="ARBA00022825"/>
    </source>
</evidence>
<organism evidence="20 21">
    <name type="scientific">Clarias magur</name>
    <name type="common">Asian catfish</name>
    <name type="synonym">Macropteronotus magur</name>
    <dbReference type="NCBI Taxonomy" id="1594786"/>
    <lineage>
        <taxon>Eukaryota</taxon>
        <taxon>Metazoa</taxon>
        <taxon>Chordata</taxon>
        <taxon>Craniata</taxon>
        <taxon>Vertebrata</taxon>
        <taxon>Euteleostomi</taxon>
        <taxon>Actinopterygii</taxon>
        <taxon>Neopterygii</taxon>
        <taxon>Teleostei</taxon>
        <taxon>Ostariophysi</taxon>
        <taxon>Siluriformes</taxon>
        <taxon>Clariidae</taxon>
        <taxon>Clarias</taxon>
    </lineage>
</organism>
<dbReference type="PIRSF" id="PIRSF001143">
    <property type="entry name" value="Factor_X"/>
    <property type="match status" value="1"/>
</dbReference>